<dbReference type="SUPFAM" id="SSF51445">
    <property type="entry name" value="(Trans)glycosidases"/>
    <property type="match status" value="1"/>
</dbReference>
<dbReference type="Proteomes" id="UP000001396">
    <property type="component" value="Unassembled WGS sequence"/>
</dbReference>
<evidence type="ECO:0000313" key="2">
    <source>
        <dbReference type="EMBL" id="EFA84468.1"/>
    </source>
</evidence>
<name>D3B293_HETP5</name>
<dbReference type="AlphaFoldDB" id="D3B293"/>
<evidence type="ECO:0000313" key="3">
    <source>
        <dbReference type="Proteomes" id="UP000001396"/>
    </source>
</evidence>
<feature type="region of interest" description="Disordered" evidence="1">
    <location>
        <begin position="186"/>
        <end position="279"/>
    </location>
</feature>
<dbReference type="InterPro" id="IPR017853">
    <property type="entry name" value="GH"/>
</dbReference>
<dbReference type="STRING" id="670386.D3B293"/>
<dbReference type="RefSeq" id="XP_020436582.1">
    <property type="nucleotide sequence ID" value="XM_020573487.1"/>
</dbReference>
<protein>
    <submittedName>
        <fullName evidence="2">Hyaluronidase</fullName>
    </submittedName>
</protein>
<sequence length="301" mass="32847">MTLWGFTPAYYYMETTRSTWNQNLQTIDGIASTIPMIFTGESITESTFDSSKFPNLQSNRPLVVWDNWIAEDTNTRIPWGMIDQRIANNMFASPYGYILNLCYPLERVIHHIYCLGKIAKVSSVAQPQPKCDVTQTGSYWSTWLNQNGFLHNNQNVNTVATGLTAAINDDQFYESIAQFEAANPTLQGIFSTPPTPTTTTTTNTTTSTTSTSPTSTSTTGKTTTTTNSPTTTTTSTPTATTGTTTTTTNSTTTTTGTTTTTTTASTTTTTDSSTTSDVNESNKMTYNILLILTFLILLIIN</sequence>
<dbReference type="Gene3D" id="3.20.20.80">
    <property type="entry name" value="Glycosidases"/>
    <property type="match status" value="1"/>
</dbReference>
<reference evidence="2 3" key="1">
    <citation type="journal article" date="2011" name="Genome Res.">
        <title>Phylogeny-wide analysis of social amoeba genomes highlights ancient origins for complex intercellular communication.</title>
        <authorList>
            <person name="Heidel A.J."/>
            <person name="Lawal H.M."/>
            <person name="Felder M."/>
            <person name="Schilde C."/>
            <person name="Helps N.R."/>
            <person name="Tunggal B."/>
            <person name="Rivero F."/>
            <person name="John U."/>
            <person name="Schleicher M."/>
            <person name="Eichinger L."/>
            <person name="Platzer M."/>
            <person name="Noegel A.A."/>
            <person name="Schaap P."/>
            <person name="Gloeckner G."/>
        </authorList>
    </citation>
    <scope>NUCLEOTIDE SEQUENCE [LARGE SCALE GENOMIC DNA]</scope>
    <source>
        <strain evidence="3">ATCC 26659 / Pp 5 / PN500</strain>
    </source>
</reference>
<evidence type="ECO:0000256" key="1">
    <source>
        <dbReference type="SAM" id="MobiDB-lite"/>
    </source>
</evidence>
<organism evidence="2 3">
    <name type="scientific">Heterostelium pallidum (strain ATCC 26659 / Pp 5 / PN500)</name>
    <name type="common">Cellular slime mold</name>
    <name type="synonym">Polysphondylium pallidum</name>
    <dbReference type="NCBI Taxonomy" id="670386"/>
    <lineage>
        <taxon>Eukaryota</taxon>
        <taxon>Amoebozoa</taxon>
        <taxon>Evosea</taxon>
        <taxon>Eumycetozoa</taxon>
        <taxon>Dictyostelia</taxon>
        <taxon>Acytosteliales</taxon>
        <taxon>Acytosteliaceae</taxon>
        <taxon>Heterostelium</taxon>
    </lineage>
</organism>
<comment type="caution">
    <text evidence="2">The sequence shown here is derived from an EMBL/GenBank/DDBJ whole genome shotgun (WGS) entry which is preliminary data.</text>
</comment>
<dbReference type="EMBL" id="ADBJ01000009">
    <property type="protein sequence ID" value="EFA84468.1"/>
    <property type="molecule type" value="Genomic_DNA"/>
</dbReference>
<dbReference type="GeneID" id="31358027"/>
<proteinExistence type="predicted"/>
<gene>
    <name evidence="2" type="primary">veg111</name>
    <name evidence="2" type="ORF">PPL_02502</name>
</gene>
<dbReference type="FunCoup" id="D3B293">
    <property type="interactions" value="70"/>
</dbReference>
<keyword evidence="3" id="KW-1185">Reference proteome</keyword>
<accession>D3B293</accession>
<feature type="compositionally biased region" description="Low complexity" evidence="1">
    <location>
        <begin position="197"/>
        <end position="276"/>
    </location>
</feature>
<dbReference type="InParanoid" id="D3B293"/>